<proteinExistence type="predicted"/>
<organism evidence="2">
    <name type="scientific">Hexamita inflata</name>
    <dbReference type="NCBI Taxonomy" id="28002"/>
    <lineage>
        <taxon>Eukaryota</taxon>
        <taxon>Metamonada</taxon>
        <taxon>Diplomonadida</taxon>
        <taxon>Hexamitidae</taxon>
        <taxon>Hexamitinae</taxon>
        <taxon>Hexamita</taxon>
    </lineage>
</organism>
<evidence type="ECO:0000256" key="1">
    <source>
        <dbReference type="SAM" id="Coils"/>
    </source>
</evidence>
<sequence>MYNQLQTSKTENKQGLNPIHDDILSTLLLMENNLNEYDNQFLKTKLIQASSAYLKLNSSYLHYRDFFVIIQSKLPGIQLNQPEQAIQLLQQLTQKENNRVLMDLRGKNEQLRGDDQIKQLKIMDLQHQLELKEQIITDNQIKLKHLSEQHQYQQEKAKNKRDSLKLASSTLQIQLQQFEDKDKAQQVTISQLQKQVSEIQTSTAQFKSKISQQQQQIDKLTQELKSRQYQSDLSLSAQSLKISNLEKILSETSNNVSIQNNSIYKLECELQTLQVQKQHINNQFLSFKQLLSFNQNKIEQQILKLLPLSASNSLPFSPEQLVFQSEIEVLWSVLIDQQFLLNTEEQKNYRSEITSLKEELILQEDKFKGRKRQLELKIMEMDTQREMNGIVLEEILEMTKEMQDGGALIENRINTEISLLKEKISGIEHKIKNAKKI</sequence>
<dbReference type="EMBL" id="CAXDID020000307">
    <property type="protein sequence ID" value="CAL6074344.1"/>
    <property type="molecule type" value="Genomic_DNA"/>
</dbReference>
<protein>
    <submittedName>
        <fullName evidence="3">Hypothetical_protein</fullName>
    </submittedName>
</protein>
<dbReference type="EMBL" id="CATOUU010000096">
    <property type="protein sequence ID" value="CAI9916313.1"/>
    <property type="molecule type" value="Genomic_DNA"/>
</dbReference>
<dbReference type="Proteomes" id="UP001642409">
    <property type="component" value="Unassembled WGS sequence"/>
</dbReference>
<name>A0AA86NBH6_9EUKA</name>
<evidence type="ECO:0000313" key="3">
    <source>
        <dbReference type="EMBL" id="CAL6074344.1"/>
    </source>
</evidence>
<dbReference type="AlphaFoldDB" id="A0AA86NBH6"/>
<accession>A0AA86NBH6</accession>
<reference evidence="2" key="1">
    <citation type="submission" date="2023-06" db="EMBL/GenBank/DDBJ databases">
        <authorList>
            <person name="Kurt Z."/>
        </authorList>
    </citation>
    <scope>NUCLEOTIDE SEQUENCE</scope>
</reference>
<evidence type="ECO:0000313" key="4">
    <source>
        <dbReference type="Proteomes" id="UP001642409"/>
    </source>
</evidence>
<feature type="coiled-coil region" evidence="1">
    <location>
        <begin position="175"/>
        <end position="230"/>
    </location>
</feature>
<keyword evidence="4" id="KW-1185">Reference proteome</keyword>
<gene>
    <name evidence="2" type="ORF">HINF_LOCUS3958</name>
    <name evidence="3" type="ORF">HINF_LOCUS56666</name>
</gene>
<reference evidence="3 4" key="2">
    <citation type="submission" date="2024-07" db="EMBL/GenBank/DDBJ databases">
        <authorList>
            <person name="Akdeniz Z."/>
        </authorList>
    </citation>
    <scope>NUCLEOTIDE SEQUENCE [LARGE SCALE GENOMIC DNA]</scope>
</reference>
<comment type="caution">
    <text evidence="2">The sequence shown here is derived from an EMBL/GenBank/DDBJ whole genome shotgun (WGS) entry which is preliminary data.</text>
</comment>
<evidence type="ECO:0000313" key="2">
    <source>
        <dbReference type="EMBL" id="CAI9916313.1"/>
    </source>
</evidence>
<keyword evidence="1" id="KW-0175">Coiled coil</keyword>